<evidence type="ECO:0000256" key="1">
    <source>
        <dbReference type="SAM" id="SignalP"/>
    </source>
</evidence>
<evidence type="ECO:0000313" key="2">
    <source>
        <dbReference type="EMBL" id="KAG5677657.1"/>
    </source>
</evidence>
<keyword evidence="1" id="KW-0732">Signal</keyword>
<reference evidence="2" key="1">
    <citation type="submission" date="2021-03" db="EMBL/GenBank/DDBJ databases">
        <title>Chromosome level genome of the anhydrobiotic midge Polypedilum vanderplanki.</title>
        <authorList>
            <person name="Yoshida Y."/>
            <person name="Kikawada T."/>
            <person name="Gusev O."/>
        </authorList>
    </citation>
    <scope>NUCLEOTIDE SEQUENCE</scope>
    <source>
        <strain evidence="2">NIAS01</strain>
        <tissue evidence="2">Whole body or cell culture</tissue>
    </source>
</reference>
<dbReference type="Proteomes" id="UP001107558">
    <property type="component" value="Chromosome 2"/>
</dbReference>
<name>A0A9J6C6D9_POLVA</name>
<dbReference type="AlphaFoldDB" id="A0A9J6C6D9"/>
<sequence length="94" mass="10500">MILKLFVVVSLLISSSQQTQRPNDVNYDEGTNLEVKTAANTPQSKETTKTDSSKILLISLNSSTEKLETKNHSEKVKSVLFTSFVFVFLTYLIA</sequence>
<gene>
    <name evidence="2" type="ORF">PVAND_007396</name>
</gene>
<feature type="chain" id="PRO_5039904871" evidence="1">
    <location>
        <begin position="19"/>
        <end position="94"/>
    </location>
</feature>
<dbReference type="EMBL" id="JADBJN010000002">
    <property type="protein sequence ID" value="KAG5677657.1"/>
    <property type="molecule type" value="Genomic_DNA"/>
</dbReference>
<feature type="signal peptide" evidence="1">
    <location>
        <begin position="1"/>
        <end position="18"/>
    </location>
</feature>
<proteinExistence type="predicted"/>
<organism evidence="2 3">
    <name type="scientific">Polypedilum vanderplanki</name>
    <name type="common">Sleeping chironomid midge</name>
    <dbReference type="NCBI Taxonomy" id="319348"/>
    <lineage>
        <taxon>Eukaryota</taxon>
        <taxon>Metazoa</taxon>
        <taxon>Ecdysozoa</taxon>
        <taxon>Arthropoda</taxon>
        <taxon>Hexapoda</taxon>
        <taxon>Insecta</taxon>
        <taxon>Pterygota</taxon>
        <taxon>Neoptera</taxon>
        <taxon>Endopterygota</taxon>
        <taxon>Diptera</taxon>
        <taxon>Nematocera</taxon>
        <taxon>Chironomoidea</taxon>
        <taxon>Chironomidae</taxon>
        <taxon>Chironominae</taxon>
        <taxon>Polypedilum</taxon>
        <taxon>Polypedilum</taxon>
    </lineage>
</organism>
<evidence type="ECO:0000313" key="3">
    <source>
        <dbReference type="Proteomes" id="UP001107558"/>
    </source>
</evidence>
<comment type="caution">
    <text evidence="2">The sequence shown here is derived from an EMBL/GenBank/DDBJ whole genome shotgun (WGS) entry which is preliminary data.</text>
</comment>
<keyword evidence="3" id="KW-1185">Reference proteome</keyword>
<accession>A0A9J6C6D9</accession>
<protein>
    <submittedName>
        <fullName evidence="2">Uncharacterized protein</fullName>
    </submittedName>
</protein>